<keyword evidence="2" id="KW-1185">Reference proteome</keyword>
<gene>
    <name evidence="1" type="ORF">AVEN_252309_1</name>
</gene>
<evidence type="ECO:0000313" key="2">
    <source>
        <dbReference type="Proteomes" id="UP000499080"/>
    </source>
</evidence>
<reference evidence="1 2" key="1">
    <citation type="journal article" date="2019" name="Sci. Rep.">
        <title>Orb-weaving spider Araneus ventricosus genome elucidates the spidroin gene catalogue.</title>
        <authorList>
            <person name="Kono N."/>
            <person name="Nakamura H."/>
            <person name="Ohtoshi R."/>
            <person name="Moran D.A.P."/>
            <person name="Shinohara A."/>
            <person name="Yoshida Y."/>
            <person name="Fujiwara M."/>
            <person name="Mori M."/>
            <person name="Tomita M."/>
            <person name="Arakawa K."/>
        </authorList>
    </citation>
    <scope>NUCLEOTIDE SEQUENCE [LARGE SCALE GENOMIC DNA]</scope>
</reference>
<dbReference type="EMBL" id="BGPR01000405">
    <property type="protein sequence ID" value="GBM18536.1"/>
    <property type="molecule type" value="Genomic_DNA"/>
</dbReference>
<sequence>MRWRIWLTFKTQLSCRNYMSGRGGLVVRSRLQGQMFLGSKPDSTEDPPCIWDWRTLNLMLWVKRPPIGVVLKFGESCQLGCCSHHMTTVYKYEVSPKLALQFLNSLMNLSFITIV</sequence>
<name>A0A4Y2DR93_ARAVE</name>
<comment type="caution">
    <text evidence="1">The sequence shown here is derived from an EMBL/GenBank/DDBJ whole genome shotgun (WGS) entry which is preliminary data.</text>
</comment>
<dbReference type="AlphaFoldDB" id="A0A4Y2DR93"/>
<evidence type="ECO:0000313" key="1">
    <source>
        <dbReference type="EMBL" id="GBM18536.1"/>
    </source>
</evidence>
<protein>
    <submittedName>
        <fullName evidence="1">Uncharacterized protein</fullName>
    </submittedName>
</protein>
<organism evidence="1 2">
    <name type="scientific">Araneus ventricosus</name>
    <name type="common">Orbweaver spider</name>
    <name type="synonym">Epeira ventricosa</name>
    <dbReference type="NCBI Taxonomy" id="182803"/>
    <lineage>
        <taxon>Eukaryota</taxon>
        <taxon>Metazoa</taxon>
        <taxon>Ecdysozoa</taxon>
        <taxon>Arthropoda</taxon>
        <taxon>Chelicerata</taxon>
        <taxon>Arachnida</taxon>
        <taxon>Araneae</taxon>
        <taxon>Araneomorphae</taxon>
        <taxon>Entelegynae</taxon>
        <taxon>Araneoidea</taxon>
        <taxon>Araneidae</taxon>
        <taxon>Araneus</taxon>
    </lineage>
</organism>
<proteinExistence type="predicted"/>
<dbReference type="Proteomes" id="UP000499080">
    <property type="component" value="Unassembled WGS sequence"/>
</dbReference>
<accession>A0A4Y2DR93</accession>